<organism evidence="11 12">
    <name type="scientific">Teichococcus oryzae</name>
    <dbReference type="NCBI Taxonomy" id="1608942"/>
    <lineage>
        <taxon>Bacteria</taxon>
        <taxon>Pseudomonadati</taxon>
        <taxon>Pseudomonadota</taxon>
        <taxon>Alphaproteobacteria</taxon>
        <taxon>Acetobacterales</taxon>
        <taxon>Roseomonadaceae</taxon>
        <taxon>Roseomonas</taxon>
    </lineage>
</organism>
<dbReference type="SMART" id="SM00283">
    <property type="entry name" value="MA"/>
    <property type="match status" value="1"/>
</dbReference>
<evidence type="ECO:0000256" key="1">
    <source>
        <dbReference type="ARBA" id="ARBA00004429"/>
    </source>
</evidence>
<keyword evidence="3 5" id="KW-0807">Transducer</keyword>
<evidence type="ECO:0000256" key="3">
    <source>
        <dbReference type="ARBA" id="ARBA00023224"/>
    </source>
</evidence>
<dbReference type="Proteomes" id="UP000322110">
    <property type="component" value="Unassembled WGS sequence"/>
</dbReference>
<sequence>MWGSRRQSWLRFHPFLTMAVQIAGGNLDAGLPPNAGGLKEGDITFMWARLGQSLGMRLYGLMGLLAVTAFGSALVGGWALGQLQALAGEAGRAALAAQLAERVNGHIFAVVMESRGIYQARDSQDARRFAAPLEETLRQLDADLGQWRALVPAEGRAAFAQVEAAAAEFRRFRRETMRIGLEQGPAAADLQGNNEANRANRRALNTALDASATAARNEAAQLSRELEQAGDRLSLLLLLGVAGMVAVMAGAVVLTVRRSILRPLHQMTGGLARMAEGELAVAIPGGERADEVGTLARAGERLRLSLRQAEALEAEQAQQREQQQQRGQKLDALTQGFETSAGELVGLLSAAATELHATAQSMTGSAGTATSQSQAVASAAEAASANVQTVAAAAEELSASIAEITRQVAQSAQVAGRAAADARRTDETVRALAAAAARIGDVVQMIADIAGQTNLLALNATIEAARAGEAGKGFAVVASEVKNLASQTAKATEEIGSQIGQIQQVTREAVSAITEIAATIDEVNQIAGAIAAAVEEQGSATQEIARNVQQAASGTQAVTRNIGQVSEAAEETGQAAGDVLQAAGELSRQSERLRSEVASFLTEVKAA</sequence>
<keyword evidence="7" id="KW-1133">Transmembrane helix</keyword>
<evidence type="ECO:0000259" key="10">
    <source>
        <dbReference type="PROSITE" id="PS50885"/>
    </source>
</evidence>
<protein>
    <submittedName>
        <fullName evidence="11">HAMP domain-containing protein</fullName>
    </submittedName>
</protein>
<feature type="transmembrane region" description="Helical" evidence="7">
    <location>
        <begin position="58"/>
        <end position="80"/>
    </location>
</feature>
<evidence type="ECO:0000256" key="2">
    <source>
        <dbReference type="ARBA" id="ARBA00022519"/>
    </source>
</evidence>
<dbReference type="SUPFAM" id="SSF58104">
    <property type="entry name" value="Methyl-accepting chemotaxis protein (MCP) signaling domain"/>
    <property type="match status" value="1"/>
</dbReference>
<dbReference type="EMBL" id="VUKA01000008">
    <property type="protein sequence ID" value="KAA2212380.1"/>
    <property type="molecule type" value="Genomic_DNA"/>
</dbReference>
<feature type="domain" description="Methyl-accepting transducer" evidence="8">
    <location>
        <begin position="351"/>
        <end position="587"/>
    </location>
</feature>
<reference evidence="11 12" key="1">
    <citation type="journal article" date="2015" name="Int. J. Syst. Evol. Microbiol.">
        <title>Roseomonas oryzae sp. nov., isolated from paddy rhizosphere soil.</title>
        <authorList>
            <person name="Ramaprasad E.V."/>
            <person name="Sasikala Ch."/>
            <person name="Ramana Ch.V."/>
        </authorList>
    </citation>
    <scope>NUCLEOTIDE SEQUENCE [LARGE SCALE GENOMIC DNA]</scope>
    <source>
        <strain evidence="11 12">KCTC 42542</strain>
    </source>
</reference>
<keyword evidence="7" id="KW-0812">Transmembrane</keyword>
<comment type="caution">
    <text evidence="11">The sequence shown here is derived from an EMBL/GenBank/DDBJ whole genome shotgun (WGS) entry which is preliminary data.</text>
</comment>
<keyword evidence="2" id="KW-1003">Cell membrane</keyword>
<comment type="similarity">
    <text evidence="4">Belongs to the methyl-accepting chemotaxis (MCP) protein family.</text>
</comment>
<name>A0A5B2TEZ0_9PROT</name>
<feature type="domain" description="T-SNARE coiled-coil homology" evidence="9">
    <location>
        <begin position="503"/>
        <end position="565"/>
    </location>
</feature>
<feature type="coiled-coil region" evidence="6">
    <location>
        <begin position="295"/>
        <end position="326"/>
    </location>
</feature>
<dbReference type="PROSITE" id="PS50885">
    <property type="entry name" value="HAMP"/>
    <property type="match status" value="1"/>
</dbReference>
<gene>
    <name evidence="11" type="ORF">F0Q34_15170</name>
</gene>
<dbReference type="Gene3D" id="6.10.340.10">
    <property type="match status" value="1"/>
</dbReference>
<dbReference type="GO" id="GO:0005886">
    <property type="term" value="C:plasma membrane"/>
    <property type="evidence" value="ECO:0007669"/>
    <property type="project" value="UniProtKB-SubCell"/>
</dbReference>
<evidence type="ECO:0000313" key="12">
    <source>
        <dbReference type="Proteomes" id="UP000322110"/>
    </source>
</evidence>
<feature type="transmembrane region" description="Helical" evidence="7">
    <location>
        <begin position="233"/>
        <end position="256"/>
    </location>
</feature>
<evidence type="ECO:0000259" key="9">
    <source>
        <dbReference type="PROSITE" id="PS50192"/>
    </source>
</evidence>
<dbReference type="InterPro" id="IPR004089">
    <property type="entry name" value="MCPsignal_dom"/>
</dbReference>
<keyword evidence="12" id="KW-1185">Reference proteome</keyword>
<keyword evidence="6" id="KW-0175">Coiled coil</keyword>
<keyword evidence="2" id="KW-0997">Cell inner membrane</keyword>
<dbReference type="GO" id="GO:0007165">
    <property type="term" value="P:signal transduction"/>
    <property type="evidence" value="ECO:0007669"/>
    <property type="project" value="UniProtKB-KW"/>
</dbReference>
<dbReference type="PROSITE" id="PS50111">
    <property type="entry name" value="CHEMOTAXIS_TRANSDUC_2"/>
    <property type="match status" value="1"/>
</dbReference>
<dbReference type="InterPro" id="IPR003660">
    <property type="entry name" value="HAMP_dom"/>
</dbReference>
<evidence type="ECO:0000256" key="7">
    <source>
        <dbReference type="SAM" id="Phobius"/>
    </source>
</evidence>
<dbReference type="AlphaFoldDB" id="A0A5B2TEZ0"/>
<evidence type="ECO:0000259" key="8">
    <source>
        <dbReference type="PROSITE" id="PS50111"/>
    </source>
</evidence>
<dbReference type="Pfam" id="PF00015">
    <property type="entry name" value="MCPsignal"/>
    <property type="match status" value="1"/>
</dbReference>
<dbReference type="Pfam" id="PF00672">
    <property type="entry name" value="HAMP"/>
    <property type="match status" value="1"/>
</dbReference>
<evidence type="ECO:0000313" key="11">
    <source>
        <dbReference type="EMBL" id="KAA2212380.1"/>
    </source>
</evidence>
<dbReference type="PROSITE" id="PS50192">
    <property type="entry name" value="T_SNARE"/>
    <property type="match status" value="1"/>
</dbReference>
<accession>A0A5B2TEZ0</accession>
<evidence type="ECO:0000256" key="6">
    <source>
        <dbReference type="SAM" id="Coils"/>
    </source>
</evidence>
<feature type="domain" description="HAMP" evidence="10">
    <location>
        <begin position="258"/>
        <end position="311"/>
    </location>
</feature>
<dbReference type="PANTHER" id="PTHR32089">
    <property type="entry name" value="METHYL-ACCEPTING CHEMOTAXIS PROTEIN MCPB"/>
    <property type="match status" value="1"/>
</dbReference>
<dbReference type="SMART" id="SM00304">
    <property type="entry name" value="HAMP"/>
    <property type="match status" value="1"/>
</dbReference>
<proteinExistence type="inferred from homology"/>
<dbReference type="PANTHER" id="PTHR32089:SF112">
    <property type="entry name" value="LYSOZYME-LIKE PROTEIN-RELATED"/>
    <property type="match status" value="1"/>
</dbReference>
<dbReference type="CDD" id="cd06225">
    <property type="entry name" value="HAMP"/>
    <property type="match status" value="1"/>
</dbReference>
<dbReference type="InterPro" id="IPR000727">
    <property type="entry name" value="T_SNARE_dom"/>
</dbReference>
<comment type="subcellular location">
    <subcellularLocation>
        <location evidence="1">Cell inner membrane</location>
        <topology evidence="1">Multi-pass membrane protein</topology>
    </subcellularLocation>
</comment>
<dbReference type="Gene3D" id="1.10.287.950">
    <property type="entry name" value="Methyl-accepting chemotaxis protein"/>
    <property type="match status" value="1"/>
</dbReference>
<evidence type="ECO:0000256" key="4">
    <source>
        <dbReference type="ARBA" id="ARBA00029447"/>
    </source>
</evidence>
<keyword evidence="7" id="KW-0472">Membrane</keyword>
<evidence type="ECO:0000256" key="5">
    <source>
        <dbReference type="PROSITE-ProRule" id="PRU00284"/>
    </source>
</evidence>